<name>A0A0R1WRS4_9LACO</name>
<organism evidence="3 4">
    <name type="scientific">Ligilactobacillus hayakitensis DSM 18933 = JCM 14209</name>
    <dbReference type="NCBI Taxonomy" id="1423755"/>
    <lineage>
        <taxon>Bacteria</taxon>
        <taxon>Bacillati</taxon>
        <taxon>Bacillota</taxon>
        <taxon>Bacilli</taxon>
        <taxon>Lactobacillales</taxon>
        <taxon>Lactobacillaceae</taxon>
        <taxon>Ligilactobacillus</taxon>
    </lineage>
</organism>
<keyword evidence="1" id="KW-0472">Membrane</keyword>
<keyword evidence="4" id="KW-1185">Reference proteome</keyword>
<dbReference type="PANTHER" id="PTHR37312:SF1">
    <property type="entry name" value="MEMBRANE-BOUND ACYLTRANSFERASE YKRP-RELATED"/>
    <property type="match status" value="1"/>
</dbReference>
<feature type="transmembrane region" description="Helical" evidence="1">
    <location>
        <begin position="148"/>
        <end position="165"/>
    </location>
</feature>
<dbReference type="InterPro" id="IPR052734">
    <property type="entry name" value="Nod_factor_acetyltransferase"/>
</dbReference>
<feature type="transmembrane region" description="Helical" evidence="1">
    <location>
        <begin position="171"/>
        <end position="187"/>
    </location>
</feature>
<dbReference type="PATRIC" id="fig|1423755.3.peg.406"/>
<dbReference type="OrthoDB" id="6623990at2"/>
<feature type="transmembrane region" description="Helical" evidence="1">
    <location>
        <begin position="199"/>
        <end position="217"/>
    </location>
</feature>
<keyword evidence="1" id="KW-0812">Transmembrane</keyword>
<dbReference type="GO" id="GO:0016747">
    <property type="term" value="F:acyltransferase activity, transferring groups other than amino-acyl groups"/>
    <property type="evidence" value="ECO:0007669"/>
    <property type="project" value="InterPro"/>
</dbReference>
<evidence type="ECO:0000313" key="4">
    <source>
        <dbReference type="Proteomes" id="UP000051054"/>
    </source>
</evidence>
<dbReference type="STRING" id="1423755.FC40_GL000365"/>
<dbReference type="PANTHER" id="PTHR37312">
    <property type="entry name" value="MEMBRANE-BOUND ACYLTRANSFERASE YKRP-RELATED"/>
    <property type="match status" value="1"/>
</dbReference>
<comment type="caution">
    <text evidence="3">The sequence shown here is derived from an EMBL/GenBank/DDBJ whole genome shotgun (WGS) entry which is preliminary data.</text>
</comment>
<evidence type="ECO:0000259" key="2">
    <source>
        <dbReference type="Pfam" id="PF01757"/>
    </source>
</evidence>
<dbReference type="InterPro" id="IPR002656">
    <property type="entry name" value="Acyl_transf_3_dom"/>
</dbReference>
<feature type="transmembrane region" description="Helical" evidence="1">
    <location>
        <begin position="262"/>
        <end position="284"/>
    </location>
</feature>
<evidence type="ECO:0000313" key="3">
    <source>
        <dbReference type="EMBL" id="KRM20125.1"/>
    </source>
</evidence>
<sequence length="323" mass="36871">MRIRYVDIAKGIGMLLVIAGHTFTSNNLIEHIIYNIHMPLFFILAGCFIKRKKPMKKFIGDKFCRLIIPYIVTCLALIMFKVLKLLITNKNNEIIQSIKELILSTIYGSGLLTSPTLHIRLIGAIWFLLAMFWGLVIYNYIFDKKYKTIYAIAIFLSGYMISKVIWLPLSILPGMMSVLFIHIGNILKESIITSKPYKIQKAILIGIVFILGTYLTFSEPHMDMSSCYYSDLIINTFTSVSGTYMVVYISQIIEKFRYLSKLLSIYGVNSLLVLCVHNVEGLSFDIGHIFSTQSGIEILCIRIAITVIFVIIVTVFKKKKEIK</sequence>
<feature type="transmembrane region" description="Helical" evidence="1">
    <location>
        <begin position="63"/>
        <end position="83"/>
    </location>
</feature>
<dbReference type="EMBL" id="AZGD01000013">
    <property type="protein sequence ID" value="KRM20125.1"/>
    <property type="molecule type" value="Genomic_DNA"/>
</dbReference>
<protein>
    <recommendedName>
        <fullName evidence="2">Acyltransferase 3 domain-containing protein</fullName>
    </recommendedName>
</protein>
<feature type="transmembrane region" description="Helical" evidence="1">
    <location>
        <begin position="32"/>
        <end position="51"/>
    </location>
</feature>
<evidence type="ECO:0000256" key="1">
    <source>
        <dbReference type="SAM" id="Phobius"/>
    </source>
</evidence>
<gene>
    <name evidence="3" type="ORF">FC40_GL000365</name>
</gene>
<dbReference type="Proteomes" id="UP000051054">
    <property type="component" value="Unassembled WGS sequence"/>
</dbReference>
<dbReference type="AlphaFoldDB" id="A0A0R1WRS4"/>
<feature type="transmembrane region" description="Helical" evidence="1">
    <location>
        <begin position="296"/>
        <end position="316"/>
    </location>
</feature>
<feature type="transmembrane region" description="Helical" evidence="1">
    <location>
        <begin position="232"/>
        <end position="250"/>
    </location>
</feature>
<accession>A0A0R1WRS4</accession>
<keyword evidence="1" id="KW-1133">Transmembrane helix</keyword>
<feature type="domain" description="Acyltransferase 3" evidence="2">
    <location>
        <begin position="4"/>
        <end position="313"/>
    </location>
</feature>
<dbReference type="Pfam" id="PF01757">
    <property type="entry name" value="Acyl_transf_3"/>
    <property type="match status" value="1"/>
</dbReference>
<reference evidence="3 4" key="1">
    <citation type="journal article" date="2015" name="Genome Announc.">
        <title>Expanding the biotechnology potential of lactobacilli through comparative genomics of 213 strains and associated genera.</title>
        <authorList>
            <person name="Sun Z."/>
            <person name="Harris H.M."/>
            <person name="McCann A."/>
            <person name="Guo C."/>
            <person name="Argimon S."/>
            <person name="Zhang W."/>
            <person name="Yang X."/>
            <person name="Jeffery I.B."/>
            <person name="Cooney J.C."/>
            <person name="Kagawa T.F."/>
            <person name="Liu W."/>
            <person name="Song Y."/>
            <person name="Salvetti E."/>
            <person name="Wrobel A."/>
            <person name="Rasinkangas P."/>
            <person name="Parkhill J."/>
            <person name="Rea M.C."/>
            <person name="O'Sullivan O."/>
            <person name="Ritari J."/>
            <person name="Douillard F.P."/>
            <person name="Paul Ross R."/>
            <person name="Yang R."/>
            <person name="Briner A.E."/>
            <person name="Felis G.E."/>
            <person name="de Vos W.M."/>
            <person name="Barrangou R."/>
            <person name="Klaenhammer T.R."/>
            <person name="Caufield P.W."/>
            <person name="Cui Y."/>
            <person name="Zhang H."/>
            <person name="O'Toole P.W."/>
        </authorList>
    </citation>
    <scope>NUCLEOTIDE SEQUENCE [LARGE SCALE GENOMIC DNA]</scope>
    <source>
        <strain evidence="3 4">DSM 18933</strain>
    </source>
</reference>
<proteinExistence type="predicted"/>
<feature type="transmembrane region" description="Helical" evidence="1">
    <location>
        <begin position="117"/>
        <end position="141"/>
    </location>
</feature>